<dbReference type="InterPro" id="IPR012902">
    <property type="entry name" value="N_methyl_site"/>
</dbReference>
<keyword evidence="1" id="KW-1133">Transmembrane helix</keyword>
<dbReference type="AlphaFoldDB" id="A0AAE9VNW7"/>
<dbReference type="Pfam" id="PF16074">
    <property type="entry name" value="PilW"/>
    <property type="match status" value="1"/>
</dbReference>
<feature type="transmembrane region" description="Helical" evidence="1">
    <location>
        <begin position="12"/>
        <end position="34"/>
    </location>
</feature>
<dbReference type="Pfam" id="PF07963">
    <property type="entry name" value="N_methyl"/>
    <property type="match status" value="1"/>
</dbReference>
<keyword evidence="1" id="KW-0472">Membrane</keyword>
<dbReference type="NCBIfam" id="TIGR02532">
    <property type="entry name" value="IV_pilin_GFxxxE"/>
    <property type="match status" value="1"/>
</dbReference>
<dbReference type="Proteomes" id="UP001212189">
    <property type="component" value="Chromosome"/>
</dbReference>
<keyword evidence="1" id="KW-0812">Transmembrane</keyword>
<dbReference type="InterPro" id="IPR032092">
    <property type="entry name" value="PilW"/>
</dbReference>
<protein>
    <submittedName>
        <fullName evidence="2">PilW family protein</fullName>
    </submittedName>
</protein>
<name>A0AAE9VNW7_9GAMM</name>
<organism evidence="2 3">
    <name type="scientific">Denitrificimonas caeni</name>
    <dbReference type="NCBI Taxonomy" id="521720"/>
    <lineage>
        <taxon>Bacteria</taxon>
        <taxon>Pseudomonadati</taxon>
        <taxon>Pseudomonadota</taxon>
        <taxon>Gammaproteobacteria</taxon>
        <taxon>Pseudomonadales</taxon>
        <taxon>Pseudomonadaceae</taxon>
        <taxon>Denitrificimonas</taxon>
    </lineage>
</organism>
<dbReference type="RefSeq" id="WP_269817682.1">
    <property type="nucleotide sequence ID" value="NZ_CP114976.1"/>
</dbReference>
<evidence type="ECO:0000313" key="2">
    <source>
        <dbReference type="EMBL" id="WBE24738.1"/>
    </source>
</evidence>
<accession>A0AAE9VNW7</accession>
<evidence type="ECO:0000313" key="3">
    <source>
        <dbReference type="Proteomes" id="UP001212189"/>
    </source>
</evidence>
<proteinExistence type="predicted"/>
<sequence length="255" mass="29125">MINRFNQFGLSMIELLVALAISSFLILGVTQIYIDNKKSYYFQQGQAENNDTSRFIIYTLDNELQKIGYRRRPDLKYESIFKASDGFAKGEVIKVDAENKLRFRYQPHSTEDYACDGSSVSESDFSDINSIYKGVNLLPRVVTIEFDKDSGVLKCNGDEVVSNVTEFSFLYAIPVNNTNSRAGLKYVTFDDLTNANKVKGIRYRALISSNMKNLADFEDSKALDTFYKEVDDKPDSRAIYQLVNKTVMLRNLTSW</sequence>
<reference evidence="2 3" key="1">
    <citation type="submission" date="2022-12" db="EMBL/GenBank/DDBJ databases">
        <title>Coexistence and Characterization of a Novel Tigecycline Resistance gene tet(X) variant and blaNDM-1 in a Pseudomonas caeni Isolate of Chicken Origin.</title>
        <authorList>
            <person name="Lu X."/>
            <person name="Zhang L."/>
            <person name="Li R."/>
            <person name="Wang Z."/>
        </authorList>
    </citation>
    <scope>NUCLEOTIDE SEQUENCE [LARGE SCALE GENOMIC DNA]</scope>
    <source>
        <strain evidence="2 3">CE14</strain>
    </source>
</reference>
<dbReference type="EMBL" id="CP114976">
    <property type="protein sequence ID" value="WBE24738.1"/>
    <property type="molecule type" value="Genomic_DNA"/>
</dbReference>
<evidence type="ECO:0000256" key="1">
    <source>
        <dbReference type="SAM" id="Phobius"/>
    </source>
</evidence>
<keyword evidence="3" id="KW-1185">Reference proteome</keyword>
<dbReference type="GO" id="GO:0043683">
    <property type="term" value="P:type IV pilus assembly"/>
    <property type="evidence" value="ECO:0007669"/>
    <property type="project" value="InterPro"/>
</dbReference>
<dbReference type="KEGG" id="dce:O6P33_10230"/>
<gene>
    <name evidence="2" type="ORF">O6P33_10230</name>
</gene>